<reference evidence="1 2" key="1">
    <citation type="journal article" date="2022" name="bioRxiv">
        <title>Genomics of Preaxostyla Flagellates Illuminates Evolutionary Transitions and the Path Towards Mitochondrial Loss.</title>
        <authorList>
            <person name="Novak L.V.F."/>
            <person name="Treitli S.C."/>
            <person name="Pyrih J."/>
            <person name="Halakuc P."/>
            <person name="Pipaliya S.V."/>
            <person name="Vacek V."/>
            <person name="Brzon O."/>
            <person name="Soukal P."/>
            <person name="Eme L."/>
            <person name="Dacks J.B."/>
            <person name="Karnkowska A."/>
            <person name="Elias M."/>
            <person name="Hampl V."/>
        </authorList>
    </citation>
    <scope>NUCLEOTIDE SEQUENCE [LARGE SCALE GENOMIC DNA]</scope>
    <source>
        <strain evidence="1">NAU3</strain>
        <tissue evidence="1">Gut</tissue>
    </source>
</reference>
<comment type="caution">
    <text evidence="1">The sequence shown here is derived from an EMBL/GenBank/DDBJ whole genome shotgun (WGS) entry which is preliminary data.</text>
</comment>
<dbReference type="Proteomes" id="UP001281761">
    <property type="component" value="Unassembled WGS sequence"/>
</dbReference>
<gene>
    <name evidence="1" type="ORF">BLNAU_4633</name>
</gene>
<sequence>MSDLIKNIGSQTNLTAQNWTLKKNKLELRFKELKDQFQAPFSGDTVPLQFQNEKQKFETGQNTAEATEQSLKRTTDMSTQAVETMQETNLILQAQTEQLEHVASTLETMDGDLDRAKRYISLPPIISFSDLFLRSCEVSGRTRC</sequence>
<accession>A0ABQ9Y9F9</accession>
<dbReference type="EMBL" id="JARBJD010000023">
    <property type="protein sequence ID" value="KAK2960416.1"/>
    <property type="molecule type" value="Genomic_DNA"/>
</dbReference>
<keyword evidence="2" id="KW-1185">Reference proteome</keyword>
<proteinExistence type="predicted"/>
<dbReference type="Gene3D" id="1.20.5.110">
    <property type="match status" value="1"/>
</dbReference>
<evidence type="ECO:0000313" key="1">
    <source>
        <dbReference type="EMBL" id="KAK2960416.1"/>
    </source>
</evidence>
<evidence type="ECO:0008006" key="3">
    <source>
        <dbReference type="Google" id="ProtNLM"/>
    </source>
</evidence>
<evidence type="ECO:0000313" key="2">
    <source>
        <dbReference type="Proteomes" id="UP001281761"/>
    </source>
</evidence>
<protein>
    <recommendedName>
        <fullName evidence="3">t-SNARE coiled-coil homology domain-containing protein</fullName>
    </recommendedName>
</protein>
<name>A0ABQ9Y9F9_9EUKA</name>
<dbReference type="SUPFAM" id="SSF58038">
    <property type="entry name" value="SNARE fusion complex"/>
    <property type="match status" value="1"/>
</dbReference>
<organism evidence="1 2">
    <name type="scientific">Blattamonas nauphoetae</name>
    <dbReference type="NCBI Taxonomy" id="2049346"/>
    <lineage>
        <taxon>Eukaryota</taxon>
        <taxon>Metamonada</taxon>
        <taxon>Preaxostyla</taxon>
        <taxon>Oxymonadida</taxon>
        <taxon>Blattamonas</taxon>
    </lineage>
</organism>